<dbReference type="InterPro" id="IPR025997">
    <property type="entry name" value="SBP_2_dom"/>
</dbReference>
<feature type="domain" description="Periplasmic binding protein" evidence="4">
    <location>
        <begin position="36"/>
        <end position="289"/>
    </location>
</feature>
<dbReference type="GO" id="GO:0030288">
    <property type="term" value="C:outer membrane-bounded periplasmic space"/>
    <property type="evidence" value="ECO:0007669"/>
    <property type="project" value="TreeGrafter"/>
</dbReference>
<dbReference type="InterPro" id="IPR028082">
    <property type="entry name" value="Peripla_BP_I"/>
</dbReference>
<dbReference type="InterPro" id="IPR050555">
    <property type="entry name" value="Bact_Solute-Bind_Prot2"/>
</dbReference>
<evidence type="ECO:0000256" key="2">
    <source>
        <dbReference type="ARBA" id="ARBA00007639"/>
    </source>
</evidence>
<name>A0A327NE66_PSEFL</name>
<comment type="caution">
    <text evidence="5">The sequence shown here is derived from an EMBL/GenBank/DDBJ whole genome shotgun (WGS) entry which is preliminary data.</text>
</comment>
<comment type="similarity">
    <text evidence="2">Belongs to the bacterial solute-binding protein 2 family.</text>
</comment>
<dbReference type="RefSeq" id="WP_111282421.1">
    <property type="nucleotide sequence ID" value="NZ_QLIN01000003.1"/>
</dbReference>
<evidence type="ECO:0000256" key="1">
    <source>
        <dbReference type="ARBA" id="ARBA00004418"/>
    </source>
</evidence>
<dbReference type="PANTHER" id="PTHR30036:SF7">
    <property type="entry name" value="ABC TRANSPORTER PERIPLASMIC-BINDING PROTEIN YPHF"/>
    <property type="match status" value="1"/>
</dbReference>
<dbReference type="Pfam" id="PF13407">
    <property type="entry name" value="Peripla_BP_4"/>
    <property type="match status" value="1"/>
</dbReference>
<organism evidence="5 6">
    <name type="scientific">Pseudomonas fluorescens</name>
    <dbReference type="NCBI Taxonomy" id="294"/>
    <lineage>
        <taxon>Bacteria</taxon>
        <taxon>Pseudomonadati</taxon>
        <taxon>Pseudomonadota</taxon>
        <taxon>Gammaproteobacteria</taxon>
        <taxon>Pseudomonadales</taxon>
        <taxon>Pseudomonadaceae</taxon>
        <taxon>Pseudomonas</taxon>
    </lineage>
</organism>
<evidence type="ECO:0000313" key="5">
    <source>
        <dbReference type="EMBL" id="RAI70868.1"/>
    </source>
</evidence>
<evidence type="ECO:0000256" key="3">
    <source>
        <dbReference type="SAM" id="SignalP"/>
    </source>
</evidence>
<feature type="signal peptide" evidence="3">
    <location>
        <begin position="1"/>
        <end position="28"/>
    </location>
</feature>
<gene>
    <name evidence="5" type="ORF">DOZ80_10390</name>
</gene>
<keyword evidence="3" id="KW-0732">Signal</keyword>
<evidence type="ECO:0000313" key="6">
    <source>
        <dbReference type="Proteomes" id="UP000249493"/>
    </source>
</evidence>
<dbReference type="EMBL" id="QLIN01000003">
    <property type="protein sequence ID" value="RAI70868.1"/>
    <property type="molecule type" value="Genomic_DNA"/>
</dbReference>
<dbReference type="PANTHER" id="PTHR30036">
    <property type="entry name" value="D-XYLOSE-BINDING PERIPLASMIC PROTEIN"/>
    <property type="match status" value="1"/>
</dbReference>
<evidence type="ECO:0000259" key="4">
    <source>
        <dbReference type="Pfam" id="PF13407"/>
    </source>
</evidence>
<accession>A0A327NE66</accession>
<dbReference type="SUPFAM" id="SSF53822">
    <property type="entry name" value="Periplasmic binding protein-like I"/>
    <property type="match status" value="1"/>
</dbReference>
<dbReference type="AlphaFoldDB" id="A0A327NE66"/>
<dbReference type="GO" id="GO:0030246">
    <property type="term" value="F:carbohydrate binding"/>
    <property type="evidence" value="ECO:0007669"/>
    <property type="project" value="TreeGrafter"/>
</dbReference>
<feature type="chain" id="PRO_5016404267" evidence="3">
    <location>
        <begin position="29"/>
        <end position="346"/>
    </location>
</feature>
<comment type="subcellular location">
    <subcellularLocation>
        <location evidence="1">Periplasm</location>
    </subcellularLocation>
</comment>
<dbReference type="Proteomes" id="UP000249493">
    <property type="component" value="Unassembled WGS sequence"/>
</dbReference>
<sequence>MTYRISLFFGVAAAAALALSTHAQLASASDNRIALVPPGPHPYFLAWEKAAKDAQAEFGIASVDFRVPSERTLNRQMELLESLASQGYTGFGLSPGDPVGVNSVLQELKSGGIPSIAMGACPAEPSAAALCLSTDVYGSTYDETKVLINAIGGKGNIVHLAGLLVDPNARLRMDAVEKAIGETNGAVKLIQTIADTDNEEKADQKINALLGARKDQIDGIVASGYVQSTVAAKSLRNLGDKRIKLVGVATDKIMIDGIRDGFVVGTVGLNSYAEGYAGAYILDQLAGGKCTFKADAPFLTNPTSTHFVDSRPVFITSANVDNYTKDLTDNAKDITATFKAKFLNCP</sequence>
<proteinExistence type="inferred from homology"/>
<dbReference type="Gene3D" id="3.40.50.2300">
    <property type="match status" value="2"/>
</dbReference>
<reference evidence="5 6" key="1">
    <citation type="submission" date="2018-06" db="EMBL/GenBank/DDBJ databases">
        <authorList>
            <person name="Zhirakovskaya E."/>
        </authorList>
    </citation>
    <scope>NUCLEOTIDE SEQUENCE [LARGE SCALE GENOMIC DNA]</scope>
    <source>
        <strain evidence="5 6">LY3</strain>
    </source>
</reference>
<protein>
    <submittedName>
        <fullName evidence="5">Sugar ABC transporter substrate-binding protein</fullName>
    </submittedName>
</protein>
<dbReference type="GO" id="GO:0055085">
    <property type="term" value="P:transmembrane transport"/>
    <property type="evidence" value="ECO:0007669"/>
    <property type="project" value="UniProtKB-ARBA"/>
</dbReference>